<proteinExistence type="predicted"/>
<dbReference type="Proteomes" id="UP000887580">
    <property type="component" value="Unplaced"/>
</dbReference>
<evidence type="ECO:0000313" key="2">
    <source>
        <dbReference type="WBParaSite" id="PS1159_v2.g10058.t1"/>
    </source>
</evidence>
<reference evidence="2" key="1">
    <citation type="submission" date="2022-11" db="UniProtKB">
        <authorList>
            <consortium name="WormBaseParasite"/>
        </authorList>
    </citation>
    <scope>IDENTIFICATION</scope>
</reference>
<name>A0AC35EQV4_9BILA</name>
<accession>A0AC35EQV4</accession>
<protein>
    <submittedName>
        <fullName evidence="2">NAD-dependent epimerase/dehydratase domain-containing protein</fullName>
    </submittedName>
</protein>
<evidence type="ECO:0000313" key="1">
    <source>
        <dbReference type="Proteomes" id="UP000887580"/>
    </source>
</evidence>
<dbReference type="WBParaSite" id="PS1159_v2.g10058.t1">
    <property type="protein sequence ID" value="PS1159_v2.g10058.t1"/>
    <property type="gene ID" value="PS1159_v2.g10058"/>
</dbReference>
<sequence length="845" mass="96336">MKKILKVFGGILIVLLFICYILQVYDIEIITNLPYTGGALYFTQFFDAPKTEHILIYSTIYYNVSKLYSPNSMIIILNAYKNIEIQNSILECYSKNDTNTLFSKLQIRLAHKTPGQNCQWEVFIANCSTVSNPIFFGLTTDKSERNAVELKFDAPVSEKYPTVMCYTPLLYEARWQQLIFATEIYHHFGIDFQIQYVNSAMKQIMEILKIYERKKWIKIQEFIYYDFDKETIKEIGYHPSKETISRNQLTAQADCVMRYRESSEFIISADIDDVLFPKEKNYYTEFLKWKGVHPNAAGFVYPRGYAKINTPNEFQNFSLSTAIESMKMSNASYLGKPVLRTDRVETPWIHWFGLSNGEPAYLTLKDATMAHVQISAEKIRTVTITGRLGGNENVDTLTPFNPISSNEIDALNQNFLSSFENITNFVSNFVYADIIFNCFKESERWDQDYCYTQFRCRIPNNVTNFECETARRSISSVTVKNKYFQKNMHIFVTGGTGFIGSHCVLELLLANHSITVIGNLVNSISDSNGHPISLKRIEKMTGKTINFKKVDLLDVKELEKVFKSEKFDIVMHFASLKGVGASCKEPLKFYYSNVNGSLNLISLCKKYNIKNFIFSSSPAVYGNPIKFPIKENSAIGLAGITNPYGKSKYMIETILKDLAKSDKEWNIISLRYFNPTGAHPSGIIGENPKGVPNQLMPFITQVLTGKLPHLTIFGNDFETPDGTCIRDYIHVVDAAIGHLSALNRIKNGKCNGFEVYNLGMGKGYSVMEMVKAMENATGRNIPIKIMPRRLGDVPCLYCDPTLAAQNLKWTTKLTLEDMCRDVCNWQKLNPNGYADENQEELLKQG</sequence>
<organism evidence="1 2">
    <name type="scientific">Panagrolaimus sp. PS1159</name>
    <dbReference type="NCBI Taxonomy" id="55785"/>
    <lineage>
        <taxon>Eukaryota</taxon>
        <taxon>Metazoa</taxon>
        <taxon>Ecdysozoa</taxon>
        <taxon>Nematoda</taxon>
        <taxon>Chromadorea</taxon>
        <taxon>Rhabditida</taxon>
        <taxon>Tylenchina</taxon>
        <taxon>Panagrolaimomorpha</taxon>
        <taxon>Panagrolaimoidea</taxon>
        <taxon>Panagrolaimidae</taxon>
        <taxon>Panagrolaimus</taxon>
    </lineage>
</organism>